<evidence type="ECO:0000256" key="1">
    <source>
        <dbReference type="SAM" id="SignalP"/>
    </source>
</evidence>
<accession>A0ABP8HPH2</accession>
<evidence type="ECO:0008006" key="4">
    <source>
        <dbReference type="Google" id="ProtNLM"/>
    </source>
</evidence>
<gene>
    <name evidence="2" type="ORF">GCM10023184_41350</name>
</gene>
<dbReference type="RefSeq" id="WP_345257838.1">
    <property type="nucleotide sequence ID" value="NZ_BAABGY010000016.1"/>
</dbReference>
<name>A0ABP8HPH2_9BACT</name>
<evidence type="ECO:0000313" key="2">
    <source>
        <dbReference type="EMBL" id="GAA4342198.1"/>
    </source>
</evidence>
<feature type="signal peptide" evidence="1">
    <location>
        <begin position="1"/>
        <end position="22"/>
    </location>
</feature>
<feature type="chain" id="PRO_5045393218" description="DUF2911 domain-containing protein" evidence="1">
    <location>
        <begin position="23"/>
        <end position="210"/>
    </location>
</feature>
<evidence type="ECO:0000313" key="3">
    <source>
        <dbReference type="Proteomes" id="UP001501725"/>
    </source>
</evidence>
<dbReference type="PROSITE" id="PS51257">
    <property type="entry name" value="PROKAR_LIPOPROTEIN"/>
    <property type="match status" value="1"/>
</dbReference>
<reference evidence="3" key="1">
    <citation type="journal article" date="2019" name="Int. J. Syst. Evol. Microbiol.">
        <title>The Global Catalogue of Microorganisms (GCM) 10K type strain sequencing project: providing services to taxonomists for standard genome sequencing and annotation.</title>
        <authorList>
            <consortium name="The Broad Institute Genomics Platform"/>
            <consortium name="The Broad Institute Genome Sequencing Center for Infectious Disease"/>
            <person name="Wu L."/>
            <person name="Ma J."/>
        </authorList>
    </citation>
    <scope>NUCLEOTIDE SEQUENCE [LARGE SCALE GENOMIC DNA]</scope>
    <source>
        <strain evidence="3">JCM 17919</strain>
    </source>
</reference>
<comment type="caution">
    <text evidence="2">The sequence shown here is derived from an EMBL/GenBank/DDBJ whole genome shotgun (WGS) entry which is preliminary data.</text>
</comment>
<protein>
    <recommendedName>
        <fullName evidence="4">DUF2911 domain-containing protein</fullName>
    </recommendedName>
</protein>
<keyword evidence="3" id="KW-1185">Reference proteome</keyword>
<proteinExistence type="predicted"/>
<keyword evidence="1" id="KW-0732">Signal</keyword>
<dbReference type="EMBL" id="BAABGY010000016">
    <property type="protein sequence ID" value="GAA4342198.1"/>
    <property type="molecule type" value="Genomic_DNA"/>
</dbReference>
<organism evidence="2 3">
    <name type="scientific">Flaviaesturariibacter amylovorans</name>
    <dbReference type="NCBI Taxonomy" id="1084520"/>
    <lineage>
        <taxon>Bacteria</taxon>
        <taxon>Pseudomonadati</taxon>
        <taxon>Bacteroidota</taxon>
        <taxon>Chitinophagia</taxon>
        <taxon>Chitinophagales</taxon>
        <taxon>Chitinophagaceae</taxon>
        <taxon>Flaviaestuariibacter</taxon>
    </lineage>
</organism>
<dbReference type="InterPro" id="IPR021314">
    <property type="entry name" value="DUF2911"/>
</dbReference>
<sequence>MKTAAALCGLILLMAACTNERAPGVPASDSLVQRDTAPLPKSVFANRLSPVDLSPMDVSYYPIDHPQVRASGQAPDVPLARVLYSRPHKGGRALFGALLRYNEPWRLGANEATELELFSPATIQGVRVPAGRYVLYCIPTPTEWTIVFNKGLYAWGLKFDPAKDVHRFPIPVQKAPEPFEFFTMVFEPVNDGAELVMAWDDVLTRLPFKF</sequence>
<dbReference type="Proteomes" id="UP001501725">
    <property type="component" value="Unassembled WGS sequence"/>
</dbReference>
<dbReference type="Pfam" id="PF11138">
    <property type="entry name" value="DUF2911"/>
    <property type="match status" value="1"/>
</dbReference>